<name>A0A1G7CVZ3_9ACTN</name>
<evidence type="ECO:0000313" key="3">
    <source>
        <dbReference type="EMBL" id="SDE42796.1"/>
    </source>
</evidence>
<reference evidence="4" key="1">
    <citation type="submission" date="2016-10" db="EMBL/GenBank/DDBJ databases">
        <authorList>
            <person name="Varghese N."/>
            <person name="Submissions S."/>
        </authorList>
    </citation>
    <scope>NUCLEOTIDE SEQUENCE [LARGE SCALE GENOMIC DNA]</scope>
    <source>
        <strain evidence="4">CGMCC 4.3516</strain>
    </source>
</reference>
<feature type="transmembrane region" description="Helical" evidence="2">
    <location>
        <begin position="45"/>
        <end position="63"/>
    </location>
</feature>
<dbReference type="AlphaFoldDB" id="A0A1G7CVZ3"/>
<gene>
    <name evidence="3" type="ORF">SAMN05216270_12131</name>
</gene>
<sequence length="414" mass="43893">MSTPDDTQFEAAFADLAHAAELMVDPVDSAVIHGRVRRRRTTRGALAAGLAALLVAAPAVWWLQESNGDENDPPPAEETTATATPDPTTADESAAEPEGGPDGQASEDVEDPVLPAFGDLVGAELELPEFQPDGGSLNDACPSGPATLADGTPEWEDGQWYMHEGPVWVLKVVHTKLEEGGPTRAVALIGCMPVETMVRQAVVVAGDGAGGWEVTEEVALGDTSDFPLFDIAPAATAGVLLMVTDTETTGMYEPVPVDYRIMRYRTGSDLEDVTGEAYLLGVTDIEASVEVTEGEDGTWRIELTLTNAGDHEAVGFQMTACGSDSFVLEEFDLPPCTADSEGVAVYEGLAAGESVVEEWTFTPPPSQEWSGDEDSGMYLLGDVRPTTYSAEVFVYDPDLSNNGFRVDVTPEDVA</sequence>
<dbReference type="STRING" id="58114.SAMN05216270_12131"/>
<dbReference type="Proteomes" id="UP000198949">
    <property type="component" value="Unassembled WGS sequence"/>
</dbReference>
<keyword evidence="2" id="KW-0472">Membrane</keyword>
<keyword evidence="4" id="KW-1185">Reference proteome</keyword>
<protein>
    <submittedName>
        <fullName evidence="3">Uncharacterized protein</fullName>
    </submittedName>
</protein>
<dbReference type="RefSeq" id="WP_091040246.1">
    <property type="nucleotide sequence ID" value="NZ_FNAD01000021.1"/>
</dbReference>
<organism evidence="3 4">
    <name type="scientific">Glycomyces harbinensis</name>
    <dbReference type="NCBI Taxonomy" id="58114"/>
    <lineage>
        <taxon>Bacteria</taxon>
        <taxon>Bacillati</taxon>
        <taxon>Actinomycetota</taxon>
        <taxon>Actinomycetes</taxon>
        <taxon>Glycomycetales</taxon>
        <taxon>Glycomycetaceae</taxon>
        <taxon>Glycomyces</taxon>
    </lineage>
</organism>
<accession>A0A1G7CVZ3</accession>
<feature type="compositionally biased region" description="Low complexity" evidence="1">
    <location>
        <begin position="77"/>
        <end position="92"/>
    </location>
</feature>
<evidence type="ECO:0000256" key="1">
    <source>
        <dbReference type="SAM" id="MobiDB-lite"/>
    </source>
</evidence>
<proteinExistence type="predicted"/>
<dbReference type="EMBL" id="FNAD01000021">
    <property type="protein sequence ID" value="SDE42796.1"/>
    <property type="molecule type" value="Genomic_DNA"/>
</dbReference>
<dbReference type="OrthoDB" id="5174058at2"/>
<evidence type="ECO:0000313" key="4">
    <source>
        <dbReference type="Proteomes" id="UP000198949"/>
    </source>
</evidence>
<keyword evidence="2" id="KW-1133">Transmembrane helix</keyword>
<feature type="region of interest" description="Disordered" evidence="1">
    <location>
        <begin position="65"/>
        <end position="110"/>
    </location>
</feature>
<keyword evidence="2" id="KW-0812">Transmembrane</keyword>
<evidence type="ECO:0000256" key="2">
    <source>
        <dbReference type="SAM" id="Phobius"/>
    </source>
</evidence>